<keyword evidence="12" id="KW-1185">Reference proteome</keyword>
<dbReference type="GO" id="GO:0004674">
    <property type="term" value="F:protein serine/threonine kinase activity"/>
    <property type="evidence" value="ECO:0007669"/>
    <property type="project" value="UniProtKB-KW"/>
</dbReference>
<feature type="transmembrane region" description="Helical" evidence="9">
    <location>
        <begin position="356"/>
        <end position="377"/>
    </location>
</feature>
<keyword evidence="9" id="KW-1133">Transmembrane helix</keyword>
<evidence type="ECO:0000313" key="11">
    <source>
        <dbReference type="EMBL" id="QDV55077.1"/>
    </source>
</evidence>
<keyword evidence="6 7" id="KW-0067">ATP-binding</keyword>
<dbReference type="PANTHER" id="PTHR43289:SF34">
    <property type="entry name" value="SERINE_THREONINE-PROTEIN KINASE YBDM-RELATED"/>
    <property type="match status" value="1"/>
</dbReference>
<dbReference type="Gene3D" id="3.30.200.20">
    <property type="entry name" value="Phosphorylase Kinase, domain 1"/>
    <property type="match status" value="1"/>
</dbReference>
<evidence type="ECO:0000256" key="7">
    <source>
        <dbReference type="PROSITE-ProRule" id="PRU10141"/>
    </source>
</evidence>
<name>A0A518IPS4_9BACT</name>
<dbReference type="EC" id="2.7.11.1" evidence="1"/>
<dbReference type="GO" id="GO:0005524">
    <property type="term" value="F:ATP binding"/>
    <property type="evidence" value="ECO:0007669"/>
    <property type="project" value="UniProtKB-UniRule"/>
</dbReference>
<feature type="region of interest" description="Disordered" evidence="8">
    <location>
        <begin position="378"/>
        <end position="400"/>
    </location>
</feature>
<evidence type="ECO:0000259" key="10">
    <source>
        <dbReference type="PROSITE" id="PS50011"/>
    </source>
</evidence>
<evidence type="ECO:0000256" key="5">
    <source>
        <dbReference type="ARBA" id="ARBA00022777"/>
    </source>
</evidence>
<dbReference type="InterPro" id="IPR011009">
    <property type="entry name" value="Kinase-like_dom_sf"/>
</dbReference>
<keyword evidence="3 11" id="KW-0808">Transferase</keyword>
<sequence>MRDLVWGFDAQRHGKRPDLDHPKMRMSTRSEDYPYLSPPELPDELGRLGAYRVLELIGEGGMGKVFLAEDQRLQRKVALKVMSQRIAASKHARDRFVREARAQAAVHHDNVATIFEVDEQNNTPFLAMELLKGQSLEQVLRKGYKFNTKQIIAIGRQVARGLGAAHQQGIIHRDIKPANIWIEAEKGRPKILDFGLAAMTGPVDSLSRRGAVVGTPGYLSPEQAADEPVDDRSDLYSLGIVMYEMCSGQLPFRYSNVAMMLIAIIAHSPRSLNEFVEHVPPQLSDLIDRLLSKEPKDRPPSANALLEELKSLTDEPASPSAAAPDTSTESLPVEITIQDTPPTRPLRSTKNRRSNIPLVAGAVAAALLAVVVGIVTMRPKSSPPESGNNVAAPPTKPPKAKPIVVTTEMLAPLKMEAVTLESDRITVGQPGLIRFRLVNTAANRQVDPAILAGKAGVAAKARVFLKPQSGGSERPATMFPLRVAGARIPPPGKSLEMLARFESEDLPPGTYDLFLRLMTPNDQLSSQVDAQISVAADYSSGPLSGFQQITTRSGTGADTTVVRGDDKPRGQQDLLSVHLPEKTDGSLQYIYLRFDVNRWEHPLAKLQDAVISLAVKGGAAAKLELRLYGLDAQQASQWKEQGEGALVWKNSPTAQNLGKAKYLCSTTIDNSEGRLADKANDNVRFFGDELDAFLLTFPDPEVTFVVVSHSKQAESTIFFSKESTDVDKVPRLHLKVQ</sequence>
<dbReference type="Gene3D" id="1.10.510.10">
    <property type="entry name" value="Transferase(Phosphotransferase) domain 1"/>
    <property type="match status" value="1"/>
</dbReference>
<keyword evidence="9" id="KW-0472">Membrane</keyword>
<keyword evidence="9" id="KW-0812">Transmembrane</keyword>
<dbReference type="InterPro" id="IPR017441">
    <property type="entry name" value="Protein_kinase_ATP_BS"/>
</dbReference>
<evidence type="ECO:0000256" key="1">
    <source>
        <dbReference type="ARBA" id="ARBA00012513"/>
    </source>
</evidence>
<dbReference type="EMBL" id="CP036318">
    <property type="protein sequence ID" value="QDV55077.1"/>
    <property type="molecule type" value="Genomic_DNA"/>
</dbReference>
<dbReference type="FunFam" id="1.10.510.10:FF:000021">
    <property type="entry name" value="Serine/threonine protein kinase"/>
    <property type="match status" value="1"/>
</dbReference>
<feature type="region of interest" description="Disordered" evidence="8">
    <location>
        <begin position="313"/>
        <end position="352"/>
    </location>
</feature>
<dbReference type="AlphaFoldDB" id="A0A518IPS4"/>
<keyword evidence="4 7" id="KW-0547">Nucleotide-binding</keyword>
<dbReference type="CDD" id="cd14014">
    <property type="entry name" value="STKc_PknB_like"/>
    <property type="match status" value="1"/>
</dbReference>
<evidence type="ECO:0000313" key="12">
    <source>
        <dbReference type="Proteomes" id="UP000316770"/>
    </source>
</evidence>
<dbReference type="SMART" id="SM00220">
    <property type="entry name" value="S_TKc"/>
    <property type="match status" value="1"/>
</dbReference>
<protein>
    <recommendedName>
        <fullName evidence="1">non-specific serine/threonine protein kinase</fullName>
        <ecNumber evidence="1">2.7.11.1</ecNumber>
    </recommendedName>
</protein>
<evidence type="ECO:0000256" key="3">
    <source>
        <dbReference type="ARBA" id="ARBA00022679"/>
    </source>
</evidence>
<evidence type="ECO:0000256" key="8">
    <source>
        <dbReference type="SAM" id="MobiDB-lite"/>
    </source>
</evidence>
<evidence type="ECO:0000256" key="2">
    <source>
        <dbReference type="ARBA" id="ARBA00022527"/>
    </source>
</evidence>
<dbReference type="SUPFAM" id="SSF56112">
    <property type="entry name" value="Protein kinase-like (PK-like)"/>
    <property type="match status" value="1"/>
</dbReference>
<gene>
    <name evidence="11" type="primary">pknL</name>
    <name evidence="11" type="ORF">Mal33_10460</name>
</gene>
<dbReference type="Pfam" id="PF00069">
    <property type="entry name" value="Pkinase"/>
    <property type="match status" value="1"/>
</dbReference>
<feature type="domain" description="Protein kinase" evidence="10">
    <location>
        <begin position="51"/>
        <end position="310"/>
    </location>
</feature>
<feature type="region of interest" description="Disordered" evidence="8">
    <location>
        <begin position="16"/>
        <end position="38"/>
    </location>
</feature>
<proteinExistence type="predicted"/>
<feature type="compositionally biased region" description="Basic and acidic residues" evidence="8">
    <location>
        <begin position="16"/>
        <end position="32"/>
    </location>
</feature>
<reference evidence="11 12" key="1">
    <citation type="submission" date="2019-02" db="EMBL/GenBank/DDBJ databases">
        <title>Deep-cultivation of Planctomycetes and their phenomic and genomic characterization uncovers novel biology.</title>
        <authorList>
            <person name="Wiegand S."/>
            <person name="Jogler M."/>
            <person name="Boedeker C."/>
            <person name="Pinto D."/>
            <person name="Vollmers J."/>
            <person name="Rivas-Marin E."/>
            <person name="Kohn T."/>
            <person name="Peeters S.H."/>
            <person name="Heuer A."/>
            <person name="Rast P."/>
            <person name="Oberbeckmann S."/>
            <person name="Bunk B."/>
            <person name="Jeske O."/>
            <person name="Meyerdierks A."/>
            <person name="Storesund J.E."/>
            <person name="Kallscheuer N."/>
            <person name="Luecker S."/>
            <person name="Lage O.M."/>
            <person name="Pohl T."/>
            <person name="Merkel B.J."/>
            <person name="Hornburger P."/>
            <person name="Mueller R.-W."/>
            <person name="Bruemmer F."/>
            <person name="Labrenz M."/>
            <person name="Spormann A.M."/>
            <person name="Op den Camp H."/>
            <person name="Overmann J."/>
            <person name="Amann R."/>
            <person name="Jetten M.S.M."/>
            <person name="Mascher T."/>
            <person name="Medema M.H."/>
            <person name="Devos D.P."/>
            <person name="Kaster A.-K."/>
            <person name="Ovreas L."/>
            <person name="Rohde M."/>
            <person name="Galperin M.Y."/>
            <person name="Jogler C."/>
        </authorList>
    </citation>
    <scope>NUCLEOTIDE SEQUENCE [LARGE SCALE GENOMIC DNA]</scope>
    <source>
        <strain evidence="11 12">Mal33</strain>
    </source>
</reference>
<keyword evidence="5 11" id="KW-0418">Kinase</keyword>
<feature type="compositionally biased region" description="Low complexity" evidence="8">
    <location>
        <begin position="314"/>
        <end position="330"/>
    </location>
</feature>
<dbReference type="PANTHER" id="PTHR43289">
    <property type="entry name" value="MITOGEN-ACTIVATED PROTEIN KINASE KINASE KINASE 20-RELATED"/>
    <property type="match status" value="1"/>
</dbReference>
<accession>A0A518IPS4</accession>
<evidence type="ECO:0000256" key="4">
    <source>
        <dbReference type="ARBA" id="ARBA00022741"/>
    </source>
</evidence>
<dbReference type="Proteomes" id="UP000316770">
    <property type="component" value="Chromosome"/>
</dbReference>
<dbReference type="PROSITE" id="PS50011">
    <property type="entry name" value="PROTEIN_KINASE_DOM"/>
    <property type="match status" value="1"/>
</dbReference>
<evidence type="ECO:0000256" key="9">
    <source>
        <dbReference type="SAM" id="Phobius"/>
    </source>
</evidence>
<organism evidence="11 12">
    <name type="scientific">Rosistilla oblonga</name>
    <dbReference type="NCBI Taxonomy" id="2527990"/>
    <lineage>
        <taxon>Bacteria</taxon>
        <taxon>Pseudomonadati</taxon>
        <taxon>Planctomycetota</taxon>
        <taxon>Planctomycetia</taxon>
        <taxon>Pirellulales</taxon>
        <taxon>Pirellulaceae</taxon>
        <taxon>Rosistilla</taxon>
    </lineage>
</organism>
<dbReference type="InterPro" id="IPR000719">
    <property type="entry name" value="Prot_kinase_dom"/>
</dbReference>
<evidence type="ECO:0000256" key="6">
    <source>
        <dbReference type="ARBA" id="ARBA00022840"/>
    </source>
</evidence>
<dbReference type="RefSeq" id="WP_145282817.1">
    <property type="nucleotide sequence ID" value="NZ_CP036318.1"/>
</dbReference>
<dbReference type="PROSITE" id="PS00107">
    <property type="entry name" value="PROTEIN_KINASE_ATP"/>
    <property type="match status" value="1"/>
</dbReference>
<feature type="binding site" evidence="7">
    <location>
        <position position="80"/>
    </location>
    <ligand>
        <name>ATP</name>
        <dbReference type="ChEBI" id="CHEBI:30616"/>
    </ligand>
</feature>
<keyword evidence="2" id="KW-0723">Serine/threonine-protein kinase</keyword>